<dbReference type="InterPro" id="IPR036163">
    <property type="entry name" value="HMA_dom_sf"/>
</dbReference>
<name>A0A7K1Y4U7_9SPHI</name>
<dbReference type="GO" id="GO:0046872">
    <property type="term" value="F:metal ion binding"/>
    <property type="evidence" value="ECO:0007669"/>
    <property type="project" value="InterPro"/>
</dbReference>
<dbReference type="Pfam" id="PF00403">
    <property type="entry name" value="HMA"/>
    <property type="match status" value="1"/>
</dbReference>
<reference evidence="3 4" key="1">
    <citation type="submission" date="2019-11" db="EMBL/GenBank/DDBJ databases">
        <title>Pedobacter sp. HMF7647 Genome sequencing and assembly.</title>
        <authorList>
            <person name="Kang H."/>
            <person name="Kim H."/>
            <person name="Joh K."/>
        </authorList>
    </citation>
    <scope>NUCLEOTIDE SEQUENCE [LARGE SCALE GENOMIC DNA]</scope>
    <source>
        <strain evidence="3 4">HMF7647</strain>
    </source>
</reference>
<comment type="caution">
    <text evidence="3">The sequence shown here is derived from an EMBL/GenBank/DDBJ whole genome shotgun (WGS) entry which is preliminary data.</text>
</comment>
<gene>
    <name evidence="3" type="ORF">GS399_01360</name>
</gene>
<proteinExistence type="predicted"/>
<dbReference type="RefSeq" id="WP_160842785.1">
    <property type="nucleotide sequence ID" value="NZ_WVHT01000001.1"/>
</dbReference>
<dbReference type="Proteomes" id="UP000466586">
    <property type="component" value="Unassembled WGS sequence"/>
</dbReference>
<evidence type="ECO:0000256" key="1">
    <source>
        <dbReference type="SAM" id="SignalP"/>
    </source>
</evidence>
<feature type="signal peptide" evidence="1">
    <location>
        <begin position="1"/>
        <end position="22"/>
    </location>
</feature>
<feature type="domain" description="HMA" evidence="2">
    <location>
        <begin position="25"/>
        <end position="92"/>
    </location>
</feature>
<protein>
    <recommendedName>
        <fullName evidence="2">HMA domain-containing protein</fullName>
    </recommendedName>
</protein>
<organism evidence="3 4">
    <name type="scientific">Hufsiella arboris</name>
    <dbReference type="NCBI Taxonomy" id="2695275"/>
    <lineage>
        <taxon>Bacteria</taxon>
        <taxon>Pseudomonadati</taxon>
        <taxon>Bacteroidota</taxon>
        <taxon>Sphingobacteriia</taxon>
        <taxon>Sphingobacteriales</taxon>
        <taxon>Sphingobacteriaceae</taxon>
        <taxon>Hufsiella</taxon>
    </lineage>
</organism>
<dbReference type="PROSITE" id="PS50846">
    <property type="entry name" value="HMA_2"/>
    <property type="match status" value="1"/>
</dbReference>
<evidence type="ECO:0000313" key="4">
    <source>
        <dbReference type="Proteomes" id="UP000466586"/>
    </source>
</evidence>
<dbReference type="EMBL" id="WVHT01000001">
    <property type="protein sequence ID" value="MXV49605.1"/>
    <property type="molecule type" value="Genomic_DNA"/>
</dbReference>
<sequence>MKSLKFWMAIATLPFISLSARAQFLKAEIQVSGLTCSMCQLATQKALKTIPFISDIKPDLNKNIYVVTFKKDQPVELDQIKSKIKGAGFSVSDLAVVFNFENQKIENNYHFKYGGNIYHFMNVPARTLDGQVKLSLLDKDFVPSAEFKKIAAQTTYPCYKSGYMGKERVYHVTI</sequence>
<dbReference type="Gene3D" id="3.30.70.100">
    <property type="match status" value="1"/>
</dbReference>
<keyword evidence="4" id="KW-1185">Reference proteome</keyword>
<dbReference type="AlphaFoldDB" id="A0A7K1Y4U7"/>
<keyword evidence="1" id="KW-0732">Signal</keyword>
<dbReference type="CDD" id="cd00371">
    <property type="entry name" value="HMA"/>
    <property type="match status" value="1"/>
</dbReference>
<evidence type="ECO:0000259" key="2">
    <source>
        <dbReference type="PROSITE" id="PS50846"/>
    </source>
</evidence>
<feature type="chain" id="PRO_5029449315" description="HMA domain-containing protein" evidence="1">
    <location>
        <begin position="23"/>
        <end position="174"/>
    </location>
</feature>
<dbReference type="InterPro" id="IPR006121">
    <property type="entry name" value="HMA_dom"/>
</dbReference>
<dbReference type="SUPFAM" id="SSF55008">
    <property type="entry name" value="HMA, heavy metal-associated domain"/>
    <property type="match status" value="1"/>
</dbReference>
<evidence type="ECO:0000313" key="3">
    <source>
        <dbReference type="EMBL" id="MXV49605.1"/>
    </source>
</evidence>
<accession>A0A7K1Y4U7</accession>